<evidence type="ECO:0000256" key="2">
    <source>
        <dbReference type="ARBA" id="ARBA00005241"/>
    </source>
</evidence>
<reference evidence="8 9" key="1">
    <citation type="journal article" date="2018" name="Nat. Ecol. Evol.">
        <title>Genomic signatures of mitonuclear coevolution across populations of Tigriopus californicus.</title>
        <authorList>
            <person name="Barreto F.S."/>
            <person name="Watson E.T."/>
            <person name="Lima T.G."/>
            <person name="Willett C.S."/>
            <person name="Edmands S."/>
            <person name="Li W."/>
            <person name="Burton R.S."/>
        </authorList>
    </citation>
    <scope>NUCLEOTIDE SEQUENCE [LARGE SCALE GENOMIC DNA]</scope>
    <source>
        <strain evidence="8 9">San Diego</strain>
    </source>
</reference>
<dbReference type="AlphaFoldDB" id="A0A553NCF0"/>
<evidence type="ECO:0000313" key="8">
    <source>
        <dbReference type="EMBL" id="TRY63123.1"/>
    </source>
</evidence>
<dbReference type="EMBL" id="VCGU01000458">
    <property type="protein sequence ID" value="TRY63123.1"/>
    <property type="molecule type" value="Genomic_DNA"/>
</dbReference>
<evidence type="ECO:0000313" key="9">
    <source>
        <dbReference type="Proteomes" id="UP000318571"/>
    </source>
</evidence>
<feature type="transmembrane region" description="Helical" evidence="6">
    <location>
        <begin position="82"/>
        <end position="104"/>
    </location>
</feature>
<comment type="subcellular location">
    <subcellularLocation>
        <location evidence="1">Membrane</location>
        <topology evidence="1">Multi-pass membrane protein</topology>
    </subcellularLocation>
</comment>
<name>A0A553NCF0_TIGCA</name>
<evidence type="ECO:0000256" key="6">
    <source>
        <dbReference type="SAM" id="Phobius"/>
    </source>
</evidence>
<proteinExistence type="inferred from homology"/>
<dbReference type="PANTHER" id="PTHR16172:SF27">
    <property type="entry name" value="FI19426P1"/>
    <property type="match status" value="1"/>
</dbReference>
<evidence type="ECO:0000256" key="5">
    <source>
        <dbReference type="ARBA" id="ARBA00023136"/>
    </source>
</evidence>
<feature type="transmembrane region" description="Helical" evidence="6">
    <location>
        <begin position="237"/>
        <end position="258"/>
    </location>
</feature>
<keyword evidence="5 6" id="KW-0472">Membrane</keyword>
<feature type="domain" description="Major facilitator superfamily associated" evidence="7">
    <location>
        <begin position="48"/>
        <end position="437"/>
    </location>
</feature>
<dbReference type="GO" id="GO:0016020">
    <property type="term" value="C:membrane"/>
    <property type="evidence" value="ECO:0007669"/>
    <property type="project" value="UniProtKB-SubCell"/>
</dbReference>
<dbReference type="InterPro" id="IPR036259">
    <property type="entry name" value="MFS_trans_sf"/>
</dbReference>
<evidence type="ECO:0000259" key="7">
    <source>
        <dbReference type="Pfam" id="PF12832"/>
    </source>
</evidence>
<keyword evidence="4 6" id="KW-1133">Transmembrane helix</keyword>
<feature type="transmembrane region" description="Helical" evidence="6">
    <location>
        <begin position="344"/>
        <end position="362"/>
    </location>
</feature>
<sequence length="476" mass="52496">MFEPGEDAQSVSIHVSVLSSLTMSEQEQKPTLSTWQWFVNDLTNVKLVWVKLIFFLQSAGLVVLFPYLSIHMKSMGFSLEDTAWVTSAMPIADILAPPLAGIIADKMGNFRVFMCIITFLNGASSLVLLLIPRLQDSSLVEDVALNITLGSTDISSSNADWTTSFWSYLASRGVLDVFRASSLTLFEGAMSSIIREHGGDYGLQKVFGTLGSILFGPLAGLVIDLGSKVVGTEDYSFAFYLYFGLRAAAAMVMLKLSLTFRRGERKVLTNAWAVLHNLDVISYLVAFFVLGVLWGYLENYLFWHLSDLGVKKIMMGVSLGAAALIGLPLSLFSKRLLQFFGHNWIVLMALIVYVIRLTTYSVTLNPHIIVALECLKPLSHSLIMISVFNFIMSVTPKEITPTMNSIFGAAYFGVGRGLGGLIGGFLMENYGTLPTFKSFAVMAGVATFLYSLVTFWIKIRNRVSYSEVPLRNTLPT</sequence>
<evidence type="ECO:0000256" key="3">
    <source>
        <dbReference type="ARBA" id="ARBA00022692"/>
    </source>
</evidence>
<dbReference type="Gene3D" id="1.20.1250.20">
    <property type="entry name" value="MFS general substrate transporter like domains"/>
    <property type="match status" value="2"/>
</dbReference>
<feature type="transmembrane region" description="Helical" evidence="6">
    <location>
        <begin position="110"/>
        <end position="131"/>
    </location>
</feature>
<feature type="transmembrane region" description="Helical" evidence="6">
    <location>
        <begin position="313"/>
        <end position="332"/>
    </location>
</feature>
<dbReference type="STRING" id="6832.A0A553NCF0"/>
<evidence type="ECO:0000256" key="1">
    <source>
        <dbReference type="ARBA" id="ARBA00004141"/>
    </source>
</evidence>
<dbReference type="InterPro" id="IPR024989">
    <property type="entry name" value="MFS_assoc_dom"/>
</dbReference>
<keyword evidence="9" id="KW-1185">Reference proteome</keyword>
<gene>
    <name evidence="8" type="ORF">TCAL_04004</name>
</gene>
<dbReference type="OMA" id="ETHIFRT"/>
<feature type="transmembrane region" description="Helical" evidence="6">
    <location>
        <begin position="48"/>
        <end position="70"/>
    </location>
</feature>
<dbReference type="OrthoDB" id="10061976at2759"/>
<dbReference type="Pfam" id="PF12832">
    <property type="entry name" value="MFS_1_like"/>
    <property type="match status" value="1"/>
</dbReference>
<feature type="transmembrane region" description="Helical" evidence="6">
    <location>
        <begin position="206"/>
        <end position="225"/>
    </location>
</feature>
<dbReference type="InterPro" id="IPR051717">
    <property type="entry name" value="MFS_MFSD6"/>
</dbReference>
<protein>
    <recommendedName>
        <fullName evidence="7">Major facilitator superfamily associated domain-containing protein</fullName>
    </recommendedName>
</protein>
<dbReference type="PANTHER" id="PTHR16172">
    <property type="entry name" value="MAJOR FACILITATOR SUPERFAMILY DOMAIN-CONTAINING PROTEIN 6-LIKE"/>
    <property type="match status" value="1"/>
</dbReference>
<feature type="transmembrane region" description="Helical" evidence="6">
    <location>
        <begin position="439"/>
        <end position="457"/>
    </location>
</feature>
<feature type="transmembrane region" description="Helical" evidence="6">
    <location>
        <begin position="368"/>
        <end position="394"/>
    </location>
</feature>
<dbReference type="Proteomes" id="UP000318571">
    <property type="component" value="Chromosome 10"/>
</dbReference>
<keyword evidence="3 6" id="KW-0812">Transmembrane</keyword>
<comment type="caution">
    <text evidence="8">The sequence shown here is derived from an EMBL/GenBank/DDBJ whole genome shotgun (WGS) entry which is preliminary data.</text>
</comment>
<feature type="transmembrane region" description="Helical" evidence="6">
    <location>
        <begin position="270"/>
        <end position="293"/>
    </location>
</feature>
<comment type="similarity">
    <text evidence="2">Belongs to the major facilitator superfamily. MFSD6 family.</text>
</comment>
<dbReference type="SUPFAM" id="SSF103473">
    <property type="entry name" value="MFS general substrate transporter"/>
    <property type="match status" value="1"/>
</dbReference>
<accession>A0A553NCF0</accession>
<evidence type="ECO:0000256" key="4">
    <source>
        <dbReference type="ARBA" id="ARBA00022989"/>
    </source>
</evidence>
<feature type="transmembrane region" description="Helical" evidence="6">
    <location>
        <begin position="406"/>
        <end position="427"/>
    </location>
</feature>
<organism evidence="8 9">
    <name type="scientific">Tigriopus californicus</name>
    <name type="common">Marine copepod</name>
    <dbReference type="NCBI Taxonomy" id="6832"/>
    <lineage>
        <taxon>Eukaryota</taxon>
        <taxon>Metazoa</taxon>
        <taxon>Ecdysozoa</taxon>
        <taxon>Arthropoda</taxon>
        <taxon>Crustacea</taxon>
        <taxon>Multicrustacea</taxon>
        <taxon>Hexanauplia</taxon>
        <taxon>Copepoda</taxon>
        <taxon>Harpacticoida</taxon>
        <taxon>Harpacticidae</taxon>
        <taxon>Tigriopus</taxon>
    </lineage>
</organism>